<name>A0A135T3M1_9PEZI</name>
<dbReference type="AlphaFoldDB" id="A0A135T3M1"/>
<feature type="compositionally biased region" description="Acidic residues" evidence="1">
    <location>
        <begin position="103"/>
        <end position="121"/>
    </location>
</feature>
<feature type="compositionally biased region" description="Basic and acidic residues" evidence="1">
    <location>
        <begin position="247"/>
        <end position="258"/>
    </location>
</feature>
<proteinExistence type="predicted"/>
<sequence length="282" mass="31616">MPVNKKLRLAVEARNKMLKAWVAETEAGKEFMRRKLQRETESITRTCARVHTFEEMQGMGSNPTCESNLPKESRVALLSTEGNKSARGVRAAKTQVNYVEQSVDYEDEEYGADDEGDEEESVTFSSSDNSGKDTDDGRELSPLEEGDFRTTEELEDFKDNLADQKGYAILAREQNSDEDEVLWMEVLDDDDENSGKSYQCSDSSRTDVDSGGSINGGELAEELLDVTNSEMMFAEMDSRFGLKKRQRSAERAYDNKEKLAKKRRMAEEAEAAEAAAVEGDET</sequence>
<gene>
    <name evidence="2" type="ORF">CNYM01_03782</name>
</gene>
<comment type="caution">
    <text evidence="2">The sequence shown here is derived from an EMBL/GenBank/DDBJ whole genome shotgun (WGS) entry which is preliminary data.</text>
</comment>
<evidence type="ECO:0000256" key="1">
    <source>
        <dbReference type="SAM" id="MobiDB-lite"/>
    </source>
</evidence>
<evidence type="ECO:0000313" key="2">
    <source>
        <dbReference type="EMBL" id="KXH42759.1"/>
    </source>
</evidence>
<organism evidence="2 3">
    <name type="scientific">Colletotrichum nymphaeae SA-01</name>
    <dbReference type="NCBI Taxonomy" id="1460502"/>
    <lineage>
        <taxon>Eukaryota</taxon>
        <taxon>Fungi</taxon>
        <taxon>Dikarya</taxon>
        <taxon>Ascomycota</taxon>
        <taxon>Pezizomycotina</taxon>
        <taxon>Sordariomycetes</taxon>
        <taxon>Hypocreomycetidae</taxon>
        <taxon>Glomerellales</taxon>
        <taxon>Glomerellaceae</taxon>
        <taxon>Colletotrichum</taxon>
        <taxon>Colletotrichum acutatum species complex</taxon>
    </lineage>
</organism>
<feature type="region of interest" description="Disordered" evidence="1">
    <location>
        <begin position="100"/>
        <end position="162"/>
    </location>
</feature>
<feature type="compositionally biased region" description="Basic and acidic residues" evidence="1">
    <location>
        <begin position="130"/>
        <end position="162"/>
    </location>
</feature>
<feature type="region of interest" description="Disordered" evidence="1">
    <location>
        <begin position="244"/>
        <end position="282"/>
    </location>
</feature>
<dbReference type="EMBL" id="JEMN01001246">
    <property type="protein sequence ID" value="KXH42759.1"/>
    <property type="molecule type" value="Genomic_DNA"/>
</dbReference>
<accession>A0A135T3M1</accession>
<dbReference type="Proteomes" id="UP000070054">
    <property type="component" value="Unassembled WGS sequence"/>
</dbReference>
<protein>
    <submittedName>
        <fullName evidence="2">Uncharacterized protein</fullName>
    </submittedName>
</protein>
<keyword evidence="3" id="KW-1185">Reference proteome</keyword>
<feature type="region of interest" description="Disordered" evidence="1">
    <location>
        <begin position="188"/>
        <end position="216"/>
    </location>
</feature>
<reference evidence="2 3" key="1">
    <citation type="submission" date="2014-02" db="EMBL/GenBank/DDBJ databases">
        <title>The genome sequence of Colletotrichum nymphaeae SA-01.</title>
        <authorList>
            <person name="Baroncelli R."/>
            <person name="Thon M.R."/>
        </authorList>
    </citation>
    <scope>NUCLEOTIDE SEQUENCE [LARGE SCALE GENOMIC DNA]</scope>
    <source>
        <strain evidence="2 3">SA-01</strain>
    </source>
</reference>
<evidence type="ECO:0000313" key="3">
    <source>
        <dbReference type="Proteomes" id="UP000070054"/>
    </source>
</evidence>